<dbReference type="EMBL" id="FNAO01000005">
    <property type="protein sequence ID" value="SDE45798.1"/>
    <property type="molecule type" value="Genomic_DNA"/>
</dbReference>
<reference evidence="2 3" key="1">
    <citation type="submission" date="2016-10" db="EMBL/GenBank/DDBJ databases">
        <authorList>
            <person name="de Groot N.N."/>
        </authorList>
    </citation>
    <scope>NUCLEOTIDE SEQUENCE [LARGE SCALE GENOMIC DNA]</scope>
    <source>
        <strain evidence="2 3">DSM 23421</strain>
    </source>
</reference>
<dbReference type="InterPro" id="IPR029032">
    <property type="entry name" value="AhpD-like"/>
</dbReference>
<dbReference type="InterPro" id="IPR004675">
    <property type="entry name" value="AhpD_core"/>
</dbReference>
<keyword evidence="3" id="KW-1185">Reference proteome</keyword>
<protein>
    <submittedName>
        <fullName evidence="2">Alkylhydroperoxidase AhpD family core domain-containing protein</fullName>
    </submittedName>
</protein>
<keyword evidence="2" id="KW-0575">Peroxidase</keyword>
<dbReference type="Pfam" id="PF02627">
    <property type="entry name" value="CMD"/>
    <property type="match status" value="1"/>
</dbReference>
<name>A0A1G7D2L4_9FLAO</name>
<keyword evidence="2" id="KW-0560">Oxidoreductase</keyword>
<dbReference type="PANTHER" id="PTHR33930:SF2">
    <property type="entry name" value="BLR3452 PROTEIN"/>
    <property type="match status" value="1"/>
</dbReference>
<dbReference type="PANTHER" id="PTHR33930">
    <property type="entry name" value="ALKYL HYDROPEROXIDE REDUCTASE AHPD"/>
    <property type="match status" value="1"/>
</dbReference>
<dbReference type="Proteomes" id="UP000199109">
    <property type="component" value="Unassembled WGS sequence"/>
</dbReference>
<proteinExistence type="predicted"/>
<sequence length="127" mass="13615">MNVPSQNRKVMIRDYSKNYNASTKAMKKLGTRIPDTMKGFTDLHRASTAEGALSTKTKELIALGIAITVRCDGCIAFHVHDSLNAGASSEEIMETIGVAVMMGGGPSVIYGCEAMEALDQFAALEKN</sequence>
<organism evidence="2 3">
    <name type="scientific">Pricia antarctica</name>
    <dbReference type="NCBI Taxonomy" id="641691"/>
    <lineage>
        <taxon>Bacteria</taxon>
        <taxon>Pseudomonadati</taxon>
        <taxon>Bacteroidota</taxon>
        <taxon>Flavobacteriia</taxon>
        <taxon>Flavobacteriales</taxon>
        <taxon>Flavobacteriaceae</taxon>
        <taxon>Pricia</taxon>
    </lineage>
</organism>
<gene>
    <name evidence="2" type="ORF">SAMN05421636_105146</name>
</gene>
<dbReference type="GO" id="GO:0051920">
    <property type="term" value="F:peroxiredoxin activity"/>
    <property type="evidence" value="ECO:0007669"/>
    <property type="project" value="InterPro"/>
</dbReference>
<evidence type="ECO:0000313" key="3">
    <source>
        <dbReference type="Proteomes" id="UP000199109"/>
    </source>
</evidence>
<feature type="domain" description="Carboxymuconolactone decarboxylase-like" evidence="1">
    <location>
        <begin position="34"/>
        <end position="116"/>
    </location>
</feature>
<dbReference type="Gene3D" id="1.20.1290.10">
    <property type="entry name" value="AhpD-like"/>
    <property type="match status" value="1"/>
</dbReference>
<evidence type="ECO:0000313" key="2">
    <source>
        <dbReference type="EMBL" id="SDE45798.1"/>
    </source>
</evidence>
<dbReference type="NCBIfam" id="TIGR00778">
    <property type="entry name" value="ahpD_dom"/>
    <property type="match status" value="1"/>
</dbReference>
<dbReference type="SUPFAM" id="SSF69118">
    <property type="entry name" value="AhpD-like"/>
    <property type="match status" value="1"/>
</dbReference>
<dbReference type="InterPro" id="IPR003779">
    <property type="entry name" value="CMD-like"/>
</dbReference>
<dbReference type="AlphaFoldDB" id="A0A1G7D2L4"/>
<dbReference type="RefSeq" id="WP_245726511.1">
    <property type="nucleotide sequence ID" value="NZ_FNAO01000005.1"/>
</dbReference>
<dbReference type="STRING" id="641691.SAMN05421636_105146"/>
<evidence type="ECO:0000259" key="1">
    <source>
        <dbReference type="Pfam" id="PF02627"/>
    </source>
</evidence>
<accession>A0A1G7D2L4</accession>